<evidence type="ECO:0008006" key="5">
    <source>
        <dbReference type="Google" id="ProtNLM"/>
    </source>
</evidence>
<evidence type="ECO:0000313" key="4">
    <source>
        <dbReference type="Proteomes" id="UP000186817"/>
    </source>
</evidence>
<feature type="compositionally biased region" description="Basic and acidic residues" evidence="2">
    <location>
        <begin position="47"/>
        <end position="58"/>
    </location>
</feature>
<dbReference type="InterPro" id="IPR003409">
    <property type="entry name" value="MORN"/>
</dbReference>
<evidence type="ECO:0000256" key="2">
    <source>
        <dbReference type="SAM" id="MobiDB-lite"/>
    </source>
</evidence>
<name>A0A1Q9EBU3_SYMMI</name>
<dbReference type="InterPro" id="IPR009091">
    <property type="entry name" value="RCC1/BLIP-II"/>
</dbReference>
<keyword evidence="4" id="KW-1185">Reference proteome</keyword>
<feature type="region of interest" description="Disordered" evidence="2">
    <location>
        <begin position="1"/>
        <end position="58"/>
    </location>
</feature>
<keyword evidence="1" id="KW-0677">Repeat</keyword>
<dbReference type="PANTHER" id="PTHR46917">
    <property type="entry name" value="MORN REPEAT-CONTAINING PROTEIN 2"/>
    <property type="match status" value="1"/>
</dbReference>
<dbReference type="InterPro" id="IPR052849">
    <property type="entry name" value="MORN_repeat_protein"/>
</dbReference>
<dbReference type="Gene3D" id="2.130.10.30">
    <property type="entry name" value="Regulator of chromosome condensation 1/beta-lactamase-inhibitor protein II"/>
    <property type="match status" value="1"/>
</dbReference>
<organism evidence="3 4">
    <name type="scientific">Symbiodinium microadriaticum</name>
    <name type="common">Dinoflagellate</name>
    <name type="synonym">Zooxanthella microadriatica</name>
    <dbReference type="NCBI Taxonomy" id="2951"/>
    <lineage>
        <taxon>Eukaryota</taxon>
        <taxon>Sar</taxon>
        <taxon>Alveolata</taxon>
        <taxon>Dinophyceae</taxon>
        <taxon>Suessiales</taxon>
        <taxon>Symbiodiniaceae</taxon>
        <taxon>Symbiodinium</taxon>
    </lineage>
</organism>
<accession>A0A1Q9EBU3</accession>
<comment type="caution">
    <text evidence="3">The sequence shown here is derived from an EMBL/GenBank/DDBJ whole genome shotgun (WGS) entry which is preliminary data.</text>
</comment>
<dbReference type="PANTHER" id="PTHR46917:SF1">
    <property type="entry name" value="MORN REPEAT-CONTAINING PROTEIN 2"/>
    <property type="match status" value="1"/>
</dbReference>
<dbReference type="Gene3D" id="2.20.110.10">
    <property type="entry name" value="Histone H3 K4-specific methyltransferase SET7/9 N-terminal domain"/>
    <property type="match status" value="1"/>
</dbReference>
<evidence type="ECO:0000313" key="3">
    <source>
        <dbReference type="EMBL" id="OLQ04877.1"/>
    </source>
</evidence>
<evidence type="ECO:0000256" key="1">
    <source>
        <dbReference type="ARBA" id="ARBA00022737"/>
    </source>
</evidence>
<dbReference type="AlphaFoldDB" id="A0A1Q9EBU3"/>
<dbReference type="SUPFAM" id="SSF50985">
    <property type="entry name" value="RCC1/BLIP-II"/>
    <property type="match status" value="1"/>
</dbReference>
<dbReference type="SUPFAM" id="SSF82185">
    <property type="entry name" value="Histone H3 K4-specific methyltransferase SET7/9 N-terminal domain"/>
    <property type="match status" value="1"/>
</dbReference>
<reference evidence="3 4" key="1">
    <citation type="submission" date="2016-02" db="EMBL/GenBank/DDBJ databases">
        <title>Genome analysis of coral dinoflagellate symbionts highlights evolutionary adaptations to a symbiotic lifestyle.</title>
        <authorList>
            <person name="Aranda M."/>
            <person name="Li Y."/>
            <person name="Liew Y.J."/>
            <person name="Baumgarten S."/>
            <person name="Simakov O."/>
            <person name="Wilson M."/>
            <person name="Piel J."/>
            <person name="Ashoor H."/>
            <person name="Bougouffa S."/>
            <person name="Bajic V.B."/>
            <person name="Ryu T."/>
            <person name="Ravasi T."/>
            <person name="Bayer T."/>
            <person name="Micklem G."/>
            <person name="Kim H."/>
            <person name="Bhak J."/>
            <person name="Lajeunesse T.C."/>
            <person name="Voolstra C.R."/>
        </authorList>
    </citation>
    <scope>NUCLEOTIDE SEQUENCE [LARGE SCALE GENOMIC DNA]</scope>
    <source>
        <strain evidence="3 4">CCMP2467</strain>
    </source>
</reference>
<dbReference type="EMBL" id="LSRX01000199">
    <property type="protein sequence ID" value="OLQ04877.1"/>
    <property type="molecule type" value="Genomic_DNA"/>
</dbReference>
<gene>
    <name evidence="3" type="ORF">AK812_SmicGene12011</name>
</gene>
<proteinExistence type="predicted"/>
<dbReference type="SMART" id="SM00698">
    <property type="entry name" value="MORN"/>
    <property type="match status" value="2"/>
</dbReference>
<protein>
    <recommendedName>
        <fullName evidence="5">E3 ubiquitin-protein ligase HERC2</fullName>
    </recommendedName>
</protein>
<dbReference type="Pfam" id="PF02493">
    <property type="entry name" value="MORN"/>
    <property type="match status" value="2"/>
</dbReference>
<dbReference type="Proteomes" id="UP000186817">
    <property type="component" value="Unassembled WGS sequence"/>
</dbReference>
<sequence length="852" mass="90135">MPHRVTWSHPDRGGLVNGANELADVKQIQASDMEVRPENQQSSTEAQGKEEGTKTDRGTFRAFAAIRSDGSVTTWGEASFGGDSQMVSERLKDVIQIEATGGAFAALTEDGDVVTWGMELAGGDTAAFRHELRGISKLSACSLAFAALREEGTVVTWGHAQFGGDSRAVQDSLTDVRDLVSTGGAFAALLADGSVVAWGFAECGGDISEMREQLQGVRQLASEQPCNFVATLSNGGTVRWGADSVPVALYFAVRSLSVTVHHSASTLQSAAWQCRPAWSSTVARAGAGLRCSWQGNWQDDKAHGSGRLQHADGASYEGAWQGSMKHGEGTYVHSDGSRGGELPAGAISVPLFVTNAARTPSASAEGGVGNTWVLESFVDLQNTSAVLAAPAELARQRSQVPGYEIRDLLEATIGGNTQRAVVTTIFVWFVASQFLDIGSAVELHAPPGYELRCNPRVQYISLPAGSCSLISGVTSTTGDVFHQYLSLALTLPGQQVYPNTAYEFGVAAVNPSAAATPNFWGLVLRKPGGEVADSIRTLPGYDLTDFQLDVQTPLPSSTRPAVVSFVRVALTFARELAPGQVAHISIVAPASTKVLCQRLRDLSGGGNSAEALPLDPSIGTYGTHTCQLQNSVTMHLLLSRPILAASYLIELGVLNPGIRAAKDFWTLELIEEVMEWRTAPAVLQIQVPGFGVSNPFAGVDIAAIASNAAMKAAAVSLVALRHLLVPCVSKPWLPDSGLQLEAAGLPESCFYTVTPHPAKCPRGREAAAGQPHSAEAGHAKSRQRAEMMFLRVLQPVRGPATSCVVRIDAVMELSPGLVAVALWKQLQLLETMWKRGCGCKSMGSLVQGEEGA</sequence>
<dbReference type="OrthoDB" id="440067at2759"/>